<sequence length="286" mass="29723">MTNDLNRLRDAYAALDSGPGGTRYRVVREPSQGHGDGPGAPRPVVAGFDPDRPAPAALSLAADQAAAQQAPLHVLVASSLPVWTHHLAMAPCPPAAFSDEPAAQQARDAVAQIREDHPGTDVTVYGTSRSLPRALLRQTGAASIVVTDRDPDRPRQATRLSGTAACPVFTVPTAPAAPSGAPVLIVGIDGPGDAAEFAMLQAQRRRVPVLSCDLNPAAGGFTDAVALAADRHPTVDVHDLQQTDLAAVPAGLAVLRRPARRRDAAWPLLTGLLRQAPYPVVTVPAA</sequence>
<name>A0A8J3JCR7_9ACTN</name>
<gene>
    <name evidence="1" type="ORF">Cba03nite_33000</name>
</gene>
<dbReference type="Gene3D" id="3.40.50.620">
    <property type="entry name" value="HUPs"/>
    <property type="match status" value="1"/>
</dbReference>
<dbReference type="Proteomes" id="UP000601223">
    <property type="component" value="Unassembled WGS sequence"/>
</dbReference>
<organism evidence="1 2">
    <name type="scientific">Catellatospora bangladeshensis</name>
    <dbReference type="NCBI Taxonomy" id="310355"/>
    <lineage>
        <taxon>Bacteria</taxon>
        <taxon>Bacillati</taxon>
        <taxon>Actinomycetota</taxon>
        <taxon>Actinomycetes</taxon>
        <taxon>Micromonosporales</taxon>
        <taxon>Micromonosporaceae</taxon>
        <taxon>Catellatospora</taxon>
    </lineage>
</organism>
<dbReference type="InterPro" id="IPR014729">
    <property type="entry name" value="Rossmann-like_a/b/a_fold"/>
</dbReference>
<dbReference type="SUPFAM" id="SSF52402">
    <property type="entry name" value="Adenine nucleotide alpha hydrolases-like"/>
    <property type="match status" value="1"/>
</dbReference>
<dbReference type="EMBL" id="BONF01000017">
    <property type="protein sequence ID" value="GIF81951.1"/>
    <property type="molecule type" value="Genomic_DNA"/>
</dbReference>
<accession>A0A8J3JCR7</accession>
<evidence type="ECO:0000313" key="1">
    <source>
        <dbReference type="EMBL" id="GIF81951.1"/>
    </source>
</evidence>
<evidence type="ECO:0000313" key="2">
    <source>
        <dbReference type="Proteomes" id="UP000601223"/>
    </source>
</evidence>
<keyword evidence="2" id="KW-1185">Reference proteome</keyword>
<reference evidence="1 2" key="1">
    <citation type="submission" date="2021-01" db="EMBL/GenBank/DDBJ databases">
        <title>Whole genome shotgun sequence of Catellatospora bangladeshensis NBRC 107357.</title>
        <authorList>
            <person name="Komaki H."/>
            <person name="Tamura T."/>
        </authorList>
    </citation>
    <scope>NUCLEOTIDE SEQUENCE [LARGE SCALE GENOMIC DNA]</scope>
    <source>
        <strain evidence="1 2">NBRC 107357</strain>
    </source>
</reference>
<protein>
    <submittedName>
        <fullName evidence="1">Uncharacterized protein</fullName>
    </submittedName>
</protein>
<comment type="caution">
    <text evidence="1">The sequence shown here is derived from an EMBL/GenBank/DDBJ whole genome shotgun (WGS) entry which is preliminary data.</text>
</comment>
<dbReference type="AlphaFoldDB" id="A0A8J3JCR7"/>
<proteinExistence type="predicted"/>
<dbReference type="RefSeq" id="WP_203746671.1">
    <property type="nucleotide sequence ID" value="NZ_BONF01000017.1"/>
</dbReference>